<gene>
    <name evidence="13" type="ORF">FHG12_12055</name>
</gene>
<dbReference type="InterPro" id="IPR037682">
    <property type="entry name" value="TonB_C"/>
</dbReference>
<dbReference type="PANTHER" id="PTHR33446">
    <property type="entry name" value="PROTEIN TONB-RELATED"/>
    <property type="match status" value="1"/>
</dbReference>
<dbReference type="Pfam" id="PF03544">
    <property type="entry name" value="TonB_C"/>
    <property type="match status" value="2"/>
</dbReference>
<keyword evidence="6" id="KW-0812">Transmembrane</keyword>
<reference evidence="13 14" key="1">
    <citation type="submission" date="2019-06" db="EMBL/GenBank/DDBJ databases">
        <authorList>
            <person name="Srinivasan S."/>
        </authorList>
    </citation>
    <scope>NUCLEOTIDE SEQUENCE [LARGE SCALE GENOMIC DNA]</scope>
    <source>
        <strain evidence="13 14">17J68-5</strain>
    </source>
</reference>
<feature type="domain" description="TonB C-terminal" evidence="12">
    <location>
        <begin position="50"/>
        <end position="146"/>
    </location>
</feature>
<comment type="subcellular location">
    <subcellularLocation>
        <location evidence="1">Cell inner membrane</location>
        <topology evidence="1">Single-pass membrane protein</topology>
        <orientation evidence="1">Periplasmic side</orientation>
    </subcellularLocation>
</comment>
<dbReference type="AlphaFoldDB" id="A0A5B8A0H1"/>
<dbReference type="RefSeq" id="WP_139515964.1">
    <property type="nucleotide sequence ID" value="NZ_CP040896.1"/>
</dbReference>
<proteinExistence type="inferred from homology"/>
<feature type="signal peptide" evidence="11">
    <location>
        <begin position="1"/>
        <end position="24"/>
    </location>
</feature>
<evidence type="ECO:0000259" key="12">
    <source>
        <dbReference type="PROSITE" id="PS52015"/>
    </source>
</evidence>
<accession>A0A5B8A0H1</accession>
<dbReference type="PANTHER" id="PTHR33446:SF2">
    <property type="entry name" value="PROTEIN TONB"/>
    <property type="match status" value="1"/>
</dbReference>
<organism evidence="13 14">
    <name type="scientific">Hymenobacter jejuensis</name>
    <dbReference type="NCBI Taxonomy" id="2502781"/>
    <lineage>
        <taxon>Bacteria</taxon>
        <taxon>Pseudomonadati</taxon>
        <taxon>Bacteroidota</taxon>
        <taxon>Cytophagia</taxon>
        <taxon>Cytophagales</taxon>
        <taxon>Hymenobacteraceae</taxon>
        <taxon>Hymenobacter</taxon>
    </lineage>
</organism>
<dbReference type="OrthoDB" id="1039448at2"/>
<keyword evidence="4" id="KW-1003">Cell membrane</keyword>
<dbReference type="EMBL" id="CP040896">
    <property type="protein sequence ID" value="QDA60790.1"/>
    <property type="molecule type" value="Genomic_DNA"/>
</dbReference>
<dbReference type="KEGG" id="hyj:FHG12_12055"/>
<keyword evidence="14" id="KW-1185">Reference proteome</keyword>
<evidence type="ECO:0000256" key="5">
    <source>
        <dbReference type="ARBA" id="ARBA00022519"/>
    </source>
</evidence>
<dbReference type="GO" id="GO:0098797">
    <property type="term" value="C:plasma membrane protein complex"/>
    <property type="evidence" value="ECO:0007669"/>
    <property type="project" value="TreeGrafter"/>
</dbReference>
<keyword evidence="3" id="KW-0813">Transport</keyword>
<dbReference type="Gene3D" id="3.30.1150.10">
    <property type="match status" value="2"/>
</dbReference>
<evidence type="ECO:0000256" key="11">
    <source>
        <dbReference type="SAM" id="SignalP"/>
    </source>
</evidence>
<evidence type="ECO:0000256" key="3">
    <source>
        <dbReference type="ARBA" id="ARBA00022448"/>
    </source>
</evidence>
<evidence type="ECO:0000256" key="9">
    <source>
        <dbReference type="ARBA" id="ARBA00023136"/>
    </source>
</evidence>
<dbReference type="PROSITE" id="PS52015">
    <property type="entry name" value="TONB_CTD"/>
    <property type="match status" value="2"/>
</dbReference>
<dbReference type="InterPro" id="IPR006260">
    <property type="entry name" value="TonB/TolA_C"/>
</dbReference>
<evidence type="ECO:0000313" key="14">
    <source>
        <dbReference type="Proteomes" id="UP000305398"/>
    </source>
</evidence>
<feature type="chain" id="PRO_5022948838" evidence="11">
    <location>
        <begin position="25"/>
        <end position="262"/>
    </location>
</feature>
<sequence length="262" mass="28491">MRSTARRLALFLALSAAGLTTAQAQQKLKYPKPQADEIFDAVEKPAVPLGGVEAYAQYLAEHQQYPTAALQKGVQGTVPVTFVVEKTGVISNVTVDKPLAPELDAEAIRLIKGGPKWKPAQHRNANVRQRVTVPVTFAIPAGAADAASAPATAGGTPDQPQTVKPDQPARPVGGTDAFFEWIQKNQRYPALARQRKVEGRVMMEFIVQKDGTLTDIKPTKRLGSGCDEEAIRLLKAAPKWQPAHYQGQPMRQKMVLPVVFQL</sequence>
<feature type="compositionally biased region" description="Low complexity" evidence="10">
    <location>
        <begin position="146"/>
        <end position="157"/>
    </location>
</feature>
<dbReference type="NCBIfam" id="TIGR01352">
    <property type="entry name" value="tonB_Cterm"/>
    <property type="match status" value="2"/>
</dbReference>
<protein>
    <submittedName>
        <fullName evidence="13">Energy transducer TonB</fullName>
    </submittedName>
</protein>
<evidence type="ECO:0000313" key="13">
    <source>
        <dbReference type="EMBL" id="QDA60790.1"/>
    </source>
</evidence>
<keyword evidence="8" id="KW-1133">Transmembrane helix</keyword>
<evidence type="ECO:0000256" key="2">
    <source>
        <dbReference type="ARBA" id="ARBA00006555"/>
    </source>
</evidence>
<keyword evidence="5" id="KW-0997">Cell inner membrane</keyword>
<dbReference type="GO" id="GO:0015031">
    <property type="term" value="P:protein transport"/>
    <property type="evidence" value="ECO:0007669"/>
    <property type="project" value="UniProtKB-KW"/>
</dbReference>
<dbReference type="InterPro" id="IPR051045">
    <property type="entry name" value="TonB-dependent_transducer"/>
</dbReference>
<keyword evidence="11" id="KW-0732">Signal</keyword>
<feature type="domain" description="TonB C-terminal" evidence="12">
    <location>
        <begin position="173"/>
        <end position="262"/>
    </location>
</feature>
<comment type="similarity">
    <text evidence="2">Belongs to the TonB family.</text>
</comment>
<dbReference type="GO" id="GO:0055085">
    <property type="term" value="P:transmembrane transport"/>
    <property type="evidence" value="ECO:0007669"/>
    <property type="project" value="InterPro"/>
</dbReference>
<keyword evidence="7" id="KW-0653">Protein transport</keyword>
<name>A0A5B8A0H1_9BACT</name>
<evidence type="ECO:0000256" key="10">
    <source>
        <dbReference type="SAM" id="MobiDB-lite"/>
    </source>
</evidence>
<evidence type="ECO:0000256" key="8">
    <source>
        <dbReference type="ARBA" id="ARBA00022989"/>
    </source>
</evidence>
<evidence type="ECO:0000256" key="7">
    <source>
        <dbReference type="ARBA" id="ARBA00022927"/>
    </source>
</evidence>
<keyword evidence="9" id="KW-0472">Membrane</keyword>
<dbReference type="SUPFAM" id="SSF74653">
    <property type="entry name" value="TolA/TonB C-terminal domain"/>
    <property type="match status" value="2"/>
</dbReference>
<evidence type="ECO:0000256" key="1">
    <source>
        <dbReference type="ARBA" id="ARBA00004383"/>
    </source>
</evidence>
<feature type="region of interest" description="Disordered" evidence="10">
    <location>
        <begin position="146"/>
        <end position="170"/>
    </location>
</feature>
<dbReference type="Proteomes" id="UP000305398">
    <property type="component" value="Chromosome"/>
</dbReference>
<evidence type="ECO:0000256" key="4">
    <source>
        <dbReference type="ARBA" id="ARBA00022475"/>
    </source>
</evidence>
<evidence type="ECO:0000256" key="6">
    <source>
        <dbReference type="ARBA" id="ARBA00022692"/>
    </source>
</evidence>
<dbReference type="GO" id="GO:0031992">
    <property type="term" value="F:energy transducer activity"/>
    <property type="evidence" value="ECO:0007669"/>
    <property type="project" value="TreeGrafter"/>
</dbReference>